<dbReference type="PANTHER" id="PTHR43567">
    <property type="entry name" value="FLAVOREDOXIN-RELATED-RELATED"/>
    <property type="match status" value="1"/>
</dbReference>
<dbReference type="InterPro" id="IPR002563">
    <property type="entry name" value="Flavin_Rdtase-like_dom"/>
</dbReference>
<gene>
    <name evidence="5" type="ORF">SMC7_04795</name>
</gene>
<dbReference type="SMART" id="SM00903">
    <property type="entry name" value="Flavin_Reduct"/>
    <property type="match status" value="1"/>
</dbReference>
<dbReference type="RefSeq" id="WP_119089247.1">
    <property type="nucleotide sequence ID" value="NZ_QXIS01000030.1"/>
</dbReference>
<sequence length="187" mass="20612">MNELSLSKAYRFLEPGPVVLVTTAYKGNTNIMTMSYYMIIQDGSEDGSVPLIGCSIGPWDHSFTALCTTGECVIAVPTVDLASKVVEIGNCSGDDVDKFDAFGLTPVSAQKVKSPLVAECLANLECRVSDNSLVDKYNLFILEVVKAWTDPERKERRTIHHNGDGTFVVDGRTINLKRKMVKWPTYV</sequence>
<dbReference type="EMBL" id="QXIS01000030">
    <property type="protein sequence ID" value="RIE05985.1"/>
    <property type="molecule type" value="Genomic_DNA"/>
</dbReference>
<dbReference type="GO" id="GO:0010181">
    <property type="term" value="F:FMN binding"/>
    <property type="evidence" value="ECO:0007669"/>
    <property type="project" value="InterPro"/>
</dbReference>
<dbReference type="Gene3D" id="2.30.110.10">
    <property type="entry name" value="Electron Transport, Fmn-binding Protein, Chain A"/>
    <property type="match status" value="1"/>
</dbReference>
<evidence type="ECO:0000256" key="3">
    <source>
        <dbReference type="ARBA" id="ARBA00038054"/>
    </source>
</evidence>
<dbReference type="OrthoDB" id="9794638at2"/>
<feature type="domain" description="Flavin reductase like" evidence="4">
    <location>
        <begin position="11"/>
        <end position="167"/>
    </location>
</feature>
<dbReference type="InterPro" id="IPR052174">
    <property type="entry name" value="Flavoredoxin"/>
</dbReference>
<dbReference type="AlphaFoldDB" id="A0A398CTN6"/>
<comment type="similarity">
    <text evidence="3">Belongs to the flavoredoxin family.</text>
</comment>
<comment type="cofactor">
    <cofactor evidence="1">
        <name>FMN</name>
        <dbReference type="ChEBI" id="CHEBI:58210"/>
    </cofactor>
</comment>
<reference evidence="5 6" key="1">
    <citation type="submission" date="2018-09" db="EMBL/GenBank/DDBJ databases">
        <title>Discovery and Ecogenomic Context for Candidatus Cryosericales, a Global Caldiserica Order Active in Thawing Permafrost.</title>
        <authorList>
            <person name="Martinez M.A."/>
            <person name="Woodcroft B.J."/>
            <person name="Ignacio Espinoza J.C."/>
            <person name="Zayed A."/>
            <person name="Singleton C.M."/>
            <person name="Boyd J."/>
            <person name="Li Y.-F."/>
            <person name="Purvine S."/>
            <person name="Maughan H."/>
            <person name="Hodgkins S.B."/>
            <person name="Anderson D."/>
            <person name="Sederholm M."/>
            <person name="Temperton B."/>
            <person name="Saleska S.R."/>
            <person name="Tyson G.W."/>
            <person name="Rich V.I."/>
        </authorList>
    </citation>
    <scope>NUCLEOTIDE SEQUENCE [LARGE SCALE GENOMIC DNA]</scope>
    <source>
        <strain evidence="5 6">SMC7</strain>
    </source>
</reference>
<dbReference type="InterPro" id="IPR012349">
    <property type="entry name" value="Split_barrel_FMN-bd"/>
</dbReference>
<keyword evidence="2" id="KW-0285">Flavoprotein</keyword>
<keyword evidence="6" id="KW-1185">Reference proteome</keyword>
<evidence type="ECO:0000256" key="1">
    <source>
        <dbReference type="ARBA" id="ARBA00001917"/>
    </source>
</evidence>
<organism evidence="5 6">
    <name type="scientific">Candidatus Cryosericum terrychapinii</name>
    <dbReference type="NCBI Taxonomy" id="2290919"/>
    <lineage>
        <taxon>Bacteria</taxon>
        <taxon>Pseudomonadati</taxon>
        <taxon>Caldisericota/Cryosericota group</taxon>
        <taxon>Candidatus Cryosericota</taxon>
        <taxon>Candidatus Cryosericia</taxon>
        <taxon>Candidatus Cryosericales</taxon>
        <taxon>Candidatus Cryosericaceae</taxon>
        <taxon>Candidatus Cryosericum</taxon>
    </lineage>
</organism>
<dbReference type="PANTHER" id="PTHR43567:SF1">
    <property type="entry name" value="FLAVOREDOXIN"/>
    <property type="match status" value="1"/>
</dbReference>
<dbReference type="Proteomes" id="UP000266328">
    <property type="component" value="Unassembled WGS sequence"/>
</dbReference>
<dbReference type="GO" id="GO:0016646">
    <property type="term" value="F:oxidoreductase activity, acting on the CH-NH group of donors, NAD or NADP as acceptor"/>
    <property type="evidence" value="ECO:0007669"/>
    <property type="project" value="UniProtKB-ARBA"/>
</dbReference>
<dbReference type="SUPFAM" id="SSF50475">
    <property type="entry name" value="FMN-binding split barrel"/>
    <property type="match status" value="1"/>
</dbReference>
<evidence type="ECO:0000313" key="6">
    <source>
        <dbReference type="Proteomes" id="UP000266328"/>
    </source>
</evidence>
<protein>
    <submittedName>
        <fullName evidence="5">Flavin reductase family protein</fullName>
    </submittedName>
</protein>
<accession>A0A398CTN6</accession>
<comment type="caution">
    <text evidence="5">The sequence shown here is derived from an EMBL/GenBank/DDBJ whole genome shotgun (WGS) entry which is preliminary data.</text>
</comment>
<evidence type="ECO:0000256" key="2">
    <source>
        <dbReference type="ARBA" id="ARBA00022630"/>
    </source>
</evidence>
<dbReference type="Pfam" id="PF01613">
    <property type="entry name" value="Flavin_Reduct"/>
    <property type="match status" value="1"/>
</dbReference>
<proteinExistence type="inferred from homology"/>
<name>A0A398CTN6_9BACT</name>
<evidence type="ECO:0000259" key="4">
    <source>
        <dbReference type="SMART" id="SM00903"/>
    </source>
</evidence>
<evidence type="ECO:0000313" key="5">
    <source>
        <dbReference type="EMBL" id="RIE05985.1"/>
    </source>
</evidence>